<keyword evidence="4" id="KW-1185">Reference proteome</keyword>
<protein>
    <recommendedName>
        <fullName evidence="2">NADAR domain-containing protein</fullName>
    </recommendedName>
</protein>
<dbReference type="Proteomes" id="UP000077521">
    <property type="component" value="Unassembled WGS sequence"/>
</dbReference>
<organism evidence="3 4">
    <name type="scientific">Tilletia indica</name>
    <dbReference type="NCBI Taxonomy" id="43049"/>
    <lineage>
        <taxon>Eukaryota</taxon>
        <taxon>Fungi</taxon>
        <taxon>Dikarya</taxon>
        <taxon>Basidiomycota</taxon>
        <taxon>Ustilaginomycotina</taxon>
        <taxon>Exobasidiomycetes</taxon>
        <taxon>Tilletiales</taxon>
        <taxon>Tilletiaceae</taxon>
        <taxon>Tilletia</taxon>
    </lineage>
</organism>
<reference evidence="3" key="1">
    <citation type="submission" date="2016-04" db="EMBL/GenBank/DDBJ databases">
        <authorList>
            <person name="Nguyen H.D."/>
            <person name="Samba Siva P."/>
            <person name="Cullis J."/>
            <person name="Levesque C.A."/>
            <person name="Hambleton S."/>
        </authorList>
    </citation>
    <scope>NUCLEOTIDE SEQUENCE</scope>
    <source>
        <strain evidence="3">DAOMC 236416</strain>
    </source>
</reference>
<reference evidence="3" key="2">
    <citation type="journal article" date="2019" name="IMA Fungus">
        <title>Genome sequencing and comparison of five Tilletia species to identify candidate genes for the detection of regulated species infecting wheat.</title>
        <authorList>
            <person name="Nguyen H.D.T."/>
            <person name="Sultana T."/>
            <person name="Kesanakurti P."/>
            <person name="Hambleton S."/>
        </authorList>
    </citation>
    <scope>NUCLEOTIDE SEQUENCE</scope>
    <source>
        <strain evidence="3">DAOMC 236416</strain>
    </source>
</reference>
<dbReference type="InterPro" id="IPR037238">
    <property type="entry name" value="YbiA-like_sf"/>
</dbReference>
<evidence type="ECO:0000313" key="3">
    <source>
        <dbReference type="EMBL" id="KAE8251941.1"/>
    </source>
</evidence>
<dbReference type="EMBL" id="LWDF02000225">
    <property type="protein sequence ID" value="KAE8251941.1"/>
    <property type="molecule type" value="Genomic_DNA"/>
</dbReference>
<dbReference type="Gene3D" id="1.10.357.40">
    <property type="entry name" value="YbiA-like"/>
    <property type="match status" value="1"/>
</dbReference>
<evidence type="ECO:0000259" key="2">
    <source>
        <dbReference type="Pfam" id="PF08719"/>
    </source>
</evidence>
<name>A0A177TA93_9BASI</name>
<sequence>MEDIEVMPSSSYRSATSNVATEPRNHAPNSATTPIYFGIATEPFFFLSNSFPSKISVGPYRFLNAEAVYQAAKFEYNPELQREIIETVWPQDMLDKVERWGSYVEDDWEDRRLAVMKHVQMLKYTQNVQLQDRLLQTGNAELIYQPDRDGFFGCGQDGHGLNHLGRILVELRSYLRAYVGDPFAPNHHFDSFDFATAIASTPSIVWSANAASEPWYPRKSGLLKEITVTPAIADISAYANAFLHGIVHADDPWKLQVLIQVRQKRIKKVDNPRMKIFYECPDPHSSKSRTEYVPLSSENLKLSLKLDGGLCIYSFPLNLDKTLIEVYKCSVEISMPPELGDPEFDLHFILWP</sequence>
<evidence type="ECO:0000313" key="4">
    <source>
        <dbReference type="Proteomes" id="UP000077521"/>
    </source>
</evidence>
<dbReference type="InterPro" id="IPR012816">
    <property type="entry name" value="NADAR"/>
</dbReference>
<dbReference type="AlphaFoldDB" id="A0A177TA93"/>
<gene>
    <name evidence="3" type="ORF">A4X13_0g3782</name>
</gene>
<comment type="caution">
    <text evidence="3">The sequence shown here is derived from an EMBL/GenBank/DDBJ whole genome shotgun (WGS) entry which is preliminary data.</text>
</comment>
<dbReference type="CDD" id="cd15457">
    <property type="entry name" value="NADAR"/>
    <property type="match status" value="1"/>
</dbReference>
<dbReference type="SUPFAM" id="SSF143990">
    <property type="entry name" value="YbiA-like"/>
    <property type="match status" value="1"/>
</dbReference>
<feature type="compositionally biased region" description="Polar residues" evidence="1">
    <location>
        <begin position="8"/>
        <end position="20"/>
    </location>
</feature>
<proteinExistence type="predicted"/>
<dbReference type="Pfam" id="PF08719">
    <property type="entry name" value="NADAR"/>
    <property type="match status" value="1"/>
</dbReference>
<feature type="region of interest" description="Disordered" evidence="1">
    <location>
        <begin position="1"/>
        <end position="27"/>
    </location>
</feature>
<feature type="domain" description="NADAR" evidence="2">
    <location>
        <begin position="42"/>
        <end position="176"/>
    </location>
</feature>
<accession>A0A177TA93</accession>
<evidence type="ECO:0000256" key="1">
    <source>
        <dbReference type="SAM" id="MobiDB-lite"/>
    </source>
</evidence>